<evidence type="ECO:0000313" key="2">
    <source>
        <dbReference type="EMBL" id="VWP01725.1"/>
    </source>
</evidence>
<keyword evidence="2" id="KW-0378">Hydrolase</keyword>
<dbReference type="GO" id="GO:0008233">
    <property type="term" value="F:peptidase activity"/>
    <property type="evidence" value="ECO:0007669"/>
    <property type="project" value="UniProtKB-KW"/>
</dbReference>
<organism evidence="2">
    <name type="scientific">Ganoderma boninense</name>
    <dbReference type="NCBI Taxonomy" id="34458"/>
    <lineage>
        <taxon>Eukaryota</taxon>
        <taxon>Fungi</taxon>
        <taxon>Dikarya</taxon>
        <taxon>Basidiomycota</taxon>
        <taxon>Agaricomycotina</taxon>
        <taxon>Agaricomycetes</taxon>
        <taxon>Polyporales</taxon>
        <taxon>Polyporaceae</taxon>
        <taxon>Ganoderma</taxon>
    </lineage>
</organism>
<name>A0A5K1K785_9APHY</name>
<reference evidence="2" key="1">
    <citation type="submission" date="2019-10" db="EMBL/GenBank/DDBJ databases">
        <authorList>
            <person name="Nor Muhammad N."/>
        </authorList>
    </citation>
    <scope>NUCLEOTIDE SEQUENCE</scope>
</reference>
<keyword evidence="1" id="KW-0812">Transmembrane</keyword>
<keyword evidence="1" id="KW-1133">Transmembrane helix</keyword>
<feature type="transmembrane region" description="Helical" evidence="1">
    <location>
        <begin position="207"/>
        <end position="228"/>
    </location>
</feature>
<gene>
    <name evidence="2" type="primary">Q5A8N2</name>
</gene>
<sequence>MVFYPGDRELPLHPALFELLLTHLLPPDNEKRATRLQQLVDSMANLQTNVKGMGKDMDEQNVKYRPTINKLLKANKMDSVDDLINKVAAKMTPEERKVFEALIKTAKGSKAGFDTTYFVGSLLMVPESAVLTGKLAIAIAKWGTNMVSLKALADFFKAAESGTEAAAAAAAEAAAGAEEAEKTLQGAGEAGVEVSRSMVWLGRLGTFFKVLGAVGFVITLVAGIVELVEGEEQKRKLVAAIHGLQPARLTTAFFKQEGLKIMEQLTTLQVYLDASPGGSDPDPTVAAYIGKKLVKKIAEEHAAIDLNKLEGELEAEDRSSTLFLWRGRPQSWRGRCDRCP</sequence>
<dbReference type="GO" id="GO:0006508">
    <property type="term" value="P:proteolysis"/>
    <property type="evidence" value="ECO:0007669"/>
    <property type="project" value="UniProtKB-KW"/>
</dbReference>
<accession>A0A5K1K785</accession>
<dbReference type="AlphaFoldDB" id="A0A5K1K785"/>
<protein>
    <submittedName>
        <fullName evidence="2">Candidapepsin-4 (Aspartate protease 4) (Secreted aspartic protease 4))</fullName>
        <ecNumber evidence="2">3.4.23.24</ecNumber>
    </submittedName>
</protein>
<keyword evidence="2" id="KW-0645">Protease</keyword>
<evidence type="ECO:0000256" key="1">
    <source>
        <dbReference type="SAM" id="Phobius"/>
    </source>
</evidence>
<proteinExistence type="predicted"/>
<dbReference type="EMBL" id="LR729614">
    <property type="protein sequence ID" value="VWP01725.1"/>
    <property type="molecule type" value="Genomic_DNA"/>
</dbReference>
<dbReference type="EC" id="3.4.23.24" evidence="2"/>
<keyword evidence="1" id="KW-0472">Membrane</keyword>